<keyword evidence="4" id="KW-1185">Reference proteome</keyword>
<dbReference type="eggNOG" id="ENOG502S4RX">
    <property type="taxonomic scope" value="Eukaryota"/>
</dbReference>
<dbReference type="EMBL" id="BABT02000063">
    <property type="protein sequence ID" value="GAA95804.1"/>
    <property type="molecule type" value="Genomic_DNA"/>
</dbReference>
<feature type="compositionally biased region" description="Polar residues" evidence="1">
    <location>
        <begin position="218"/>
        <end position="238"/>
    </location>
</feature>
<sequence>MPLRRPGSDQRPPAYASVVQRVYGRTLRPVIILQCIIGLLYGAISGARWLRDTNDTGETTRLKTFDIILGVLLLLVALIEMLGLHAAVLQRAKFARLYFIASTVAAALTLTIGLVRIVVHFVAKSDIIAQCVLENQGAQDDDGVLLTDAQLTDACNSSWSSGTYFDIGWLIVTVLLSLLWASTAAGYYHELQAGTKLPSDRYQLNAYAPQDAPFQPGTPWTANTAPPYTGYSAPQTNPDGLPIYDQAGFDGQTADKKDRFGQEEEQELDHQQQSRHLYDDLPRRSTSSNDSSSTVVLNAGRESEARV</sequence>
<protein>
    <submittedName>
        <fullName evidence="3">Uncharacterized protein</fullName>
    </submittedName>
</protein>
<evidence type="ECO:0000313" key="4">
    <source>
        <dbReference type="Proteomes" id="UP000009131"/>
    </source>
</evidence>
<keyword evidence="2" id="KW-0812">Transmembrane</keyword>
<evidence type="ECO:0000313" key="3">
    <source>
        <dbReference type="EMBL" id="GAA95804.1"/>
    </source>
</evidence>
<proteinExistence type="predicted"/>
<dbReference type="RefSeq" id="XP_014567248.1">
    <property type="nucleotide sequence ID" value="XM_014711762.1"/>
</dbReference>
<evidence type="ECO:0000256" key="2">
    <source>
        <dbReference type="SAM" id="Phobius"/>
    </source>
</evidence>
<feature type="transmembrane region" description="Helical" evidence="2">
    <location>
        <begin position="167"/>
        <end position="188"/>
    </location>
</feature>
<feature type="compositionally biased region" description="Low complexity" evidence="1">
    <location>
        <begin position="285"/>
        <end position="294"/>
    </location>
</feature>
<name>G7DYZ4_MIXOS</name>
<accession>G7DYZ4</accession>
<dbReference type="STRING" id="764103.G7DYZ4"/>
<feature type="transmembrane region" description="Helical" evidence="2">
    <location>
        <begin position="30"/>
        <end position="47"/>
    </location>
</feature>
<feature type="transmembrane region" description="Helical" evidence="2">
    <location>
        <begin position="97"/>
        <end position="119"/>
    </location>
</feature>
<keyword evidence="2" id="KW-1133">Transmembrane helix</keyword>
<organism evidence="3 4">
    <name type="scientific">Mixia osmundae (strain CBS 9802 / IAM 14324 / JCM 22182 / KY 12970)</name>
    <dbReference type="NCBI Taxonomy" id="764103"/>
    <lineage>
        <taxon>Eukaryota</taxon>
        <taxon>Fungi</taxon>
        <taxon>Dikarya</taxon>
        <taxon>Basidiomycota</taxon>
        <taxon>Pucciniomycotina</taxon>
        <taxon>Mixiomycetes</taxon>
        <taxon>Mixiales</taxon>
        <taxon>Mixiaceae</taxon>
        <taxon>Mixia</taxon>
    </lineage>
</organism>
<feature type="compositionally biased region" description="Basic and acidic residues" evidence="1">
    <location>
        <begin position="253"/>
        <end position="283"/>
    </location>
</feature>
<dbReference type="Proteomes" id="UP000009131">
    <property type="component" value="Unassembled WGS sequence"/>
</dbReference>
<evidence type="ECO:0000256" key="1">
    <source>
        <dbReference type="SAM" id="MobiDB-lite"/>
    </source>
</evidence>
<dbReference type="HOGENOM" id="CLU_063096_0_0_1"/>
<reference evidence="3 4" key="2">
    <citation type="journal article" date="2012" name="Open Biol.">
        <title>Characteristics of nucleosomes and linker DNA regions on the genome of the basidiomycete Mixia osmundae revealed by mono- and dinucleosome mapping.</title>
        <authorList>
            <person name="Nishida H."/>
            <person name="Kondo S."/>
            <person name="Matsumoto T."/>
            <person name="Suzuki Y."/>
            <person name="Yoshikawa H."/>
            <person name="Taylor T.D."/>
            <person name="Sugiyama J."/>
        </authorList>
    </citation>
    <scope>NUCLEOTIDE SEQUENCE [LARGE SCALE GENOMIC DNA]</scope>
    <source>
        <strain evidence="4">CBS 9802 / IAM 14324 / JCM 22182 / KY 12970</strain>
    </source>
</reference>
<feature type="region of interest" description="Disordered" evidence="1">
    <location>
        <begin position="209"/>
        <end position="307"/>
    </location>
</feature>
<dbReference type="AlphaFoldDB" id="G7DYZ4"/>
<dbReference type="OrthoDB" id="3352285at2759"/>
<dbReference type="OMA" id="AWDHDSW"/>
<reference evidence="3 4" key="1">
    <citation type="journal article" date="2011" name="J. Gen. Appl. Microbiol.">
        <title>Draft genome sequencing of the enigmatic basidiomycete Mixia osmundae.</title>
        <authorList>
            <person name="Nishida H."/>
            <person name="Nagatsuka Y."/>
            <person name="Sugiyama J."/>
        </authorList>
    </citation>
    <scope>NUCLEOTIDE SEQUENCE [LARGE SCALE GENOMIC DNA]</scope>
    <source>
        <strain evidence="4">CBS 9802 / IAM 14324 / JCM 22182 / KY 12970</strain>
    </source>
</reference>
<keyword evidence="2" id="KW-0472">Membrane</keyword>
<dbReference type="InParanoid" id="G7DYZ4"/>
<gene>
    <name evidence="3" type="primary">Mo02461</name>
    <name evidence="3" type="ORF">E5Q_02461</name>
</gene>
<feature type="transmembrane region" description="Helical" evidence="2">
    <location>
        <begin position="67"/>
        <end position="88"/>
    </location>
</feature>
<comment type="caution">
    <text evidence="3">The sequence shown here is derived from an EMBL/GenBank/DDBJ whole genome shotgun (WGS) entry which is preliminary data.</text>
</comment>